<evidence type="ECO:0000256" key="4">
    <source>
        <dbReference type="ARBA" id="ARBA00023136"/>
    </source>
</evidence>
<feature type="transmembrane region" description="Helical" evidence="5">
    <location>
        <begin position="327"/>
        <end position="344"/>
    </location>
</feature>
<feature type="transmembrane region" description="Helical" evidence="5">
    <location>
        <begin position="36"/>
        <end position="57"/>
    </location>
</feature>
<feature type="transmembrane region" description="Helical" evidence="5">
    <location>
        <begin position="150"/>
        <end position="171"/>
    </location>
</feature>
<accession>A0A3B0VNZ0</accession>
<feature type="transmembrane region" description="Helical" evidence="5">
    <location>
        <begin position="191"/>
        <end position="211"/>
    </location>
</feature>
<keyword evidence="4 5" id="KW-0472">Membrane</keyword>
<dbReference type="PANTHER" id="PTHR23518">
    <property type="entry name" value="C-METHYLTRANSFERASE"/>
    <property type="match status" value="1"/>
</dbReference>
<gene>
    <name evidence="7" type="ORF">MNBD_DELTA03-459</name>
</gene>
<feature type="domain" description="Major facilitator superfamily (MFS) profile" evidence="6">
    <location>
        <begin position="16"/>
        <end position="418"/>
    </location>
</feature>
<comment type="subcellular location">
    <subcellularLocation>
        <location evidence="1">Membrane</location>
        <topology evidence="1">Multi-pass membrane protein</topology>
    </subcellularLocation>
</comment>
<dbReference type="EMBL" id="UOEX01000318">
    <property type="protein sequence ID" value="VAW40077.1"/>
    <property type="molecule type" value="Genomic_DNA"/>
</dbReference>
<protein>
    <submittedName>
        <fullName evidence="7">Uncharacterized MFS-type transporter</fullName>
    </submittedName>
</protein>
<evidence type="ECO:0000256" key="5">
    <source>
        <dbReference type="SAM" id="Phobius"/>
    </source>
</evidence>
<name>A0A3B0VNZ0_9ZZZZ</name>
<dbReference type="AlphaFoldDB" id="A0A3B0VNZ0"/>
<dbReference type="Gene3D" id="1.20.1250.20">
    <property type="entry name" value="MFS general substrate transporter like domains"/>
    <property type="match status" value="2"/>
</dbReference>
<keyword evidence="2 5" id="KW-0812">Transmembrane</keyword>
<feature type="transmembrane region" description="Helical" evidence="5">
    <location>
        <begin position="241"/>
        <end position="263"/>
    </location>
</feature>
<dbReference type="InterPro" id="IPR020846">
    <property type="entry name" value="MFS_dom"/>
</dbReference>
<organism evidence="7">
    <name type="scientific">hydrothermal vent metagenome</name>
    <dbReference type="NCBI Taxonomy" id="652676"/>
    <lineage>
        <taxon>unclassified sequences</taxon>
        <taxon>metagenomes</taxon>
        <taxon>ecological metagenomes</taxon>
    </lineage>
</organism>
<keyword evidence="3 5" id="KW-1133">Transmembrane helix</keyword>
<dbReference type="CDD" id="cd17370">
    <property type="entry name" value="MFS_MJ1317_like"/>
    <property type="match status" value="1"/>
</dbReference>
<dbReference type="PROSITE" id="PS50850">
    <property type="entry name" value="MFS"/>
    <property type="match status" value="1"/>
</dbReference>
<feature type="transmembrane region" description="Helical" evidence="5">
    <location>
        <begin position="301"/>
        <end position="321"/>
    </location>
</feature>
<evidence type="ECO:0000256" key="1">
    <source>
        <dbReference type="ARBA" id="ARBA00004141"/>
    </source>
</evidence>
<feature type="transmembrane region" description="Helical" evidence="5">
    <location>
        <begin position="394"/>
        <end position="414"/>
    </location>
</feature>
<dbReference type="GO" id="GO:0022857">
    <property type="term" value="F:transmembrane transporter activity"/>
    <property type="evidence" value="ECO:0007669"/>
    <property type="project" value="InterPro"/>
</dbReference>
<evidence type="ECO:0000256" key="3">
    <source>
        <dbReference type="ARBA" id="ARBA00022989"/>
    </source>
</evidence>
<evidence type="ECO:0000259" key="6">
    <source>
        <dbReference type="PROSITE" id="PS50850"/>
    </source>
</evidence>
<dbReference type="GO" id="GO:0016020">
    <property type="term" value="C:membrane"/>
    <property type="evidence" value="ECO:0007669"/>
    <property type="project" value="UniProtKB-SubCell"/>
</dbReference>
<proteinExistence type="predicted"/>
<dbReference type="PROSITE" id="PS00216">
    <property type="entry name" value="SUGAR_TRANSPORT_1"/>
    <property type="match status" value="1"/>
</dbReference>
<dbReference type="PANTHER" id="PTHR23518:SF2">
    <property type="entry name" value="MAJOR FACILITATOR SUPERFAMILY TRANSPORTER"/>
    <property type="match status" value="1"/>
</dbReference>
<feature type="transmembrane region" description="Helical" evidence="5">
    <location>
        <begin position="269"/>
        <end position="289"/>
    </location>
</feature>
<reference evidence="7" key="1">
    <citation type="submission" date="2018-06" db="EMBL/GenBank/DDBJ databases">
        <authorList>
            <person name="Zhirakovskaya E."/>
        </authorList>
    </citation>
    <scope>NUCLEOTIDE SEQUENCE</scope>
</reference>
<feature type="transmembrane region" description="Helical" evidence="5">
    <location>
        <begin position="12"/>
        <end position="30"/>
    </location>
</feature>
<evidence type="ECO:0000256" key="2">
    <source>
        <dbReference type="ARBA" id="ARBA00022692"/>
    </source>
</evidence>
<dbReference type="InterPro" id="IPR036259">
    <property type="entry name" value="MFS_trans_sf"/>
</dbReference>
<dbReference type="InterPro" id="IPR005829">
    <property type="entry name" value="Sugar_transporter_CS"/>
</dbReference>
<dbReference type="SUPFAM" id="SSF103473">
    <property type="entry name" value="MFS general substrate transporter"/>
    <property type="match status" value="1"/>
</dbReference>
<dbReference type="Pfam" id="PF07690">
    <property type="entry name" value="MFS_1"/>
    <property type="match status" value="1"/>
</dbReference>
<sequence length="423" mass="45900">MKRAGKGQWRDILGGNVLAFGLVSFCNDLSSEMIYPLLPIFFSGFMPSAMVAVYIGLMEGISESTASLLKLYSGRLSDRLRRRKPLALAGYAVSNIIRPLTALAGAGWQVAALRLGDRIGKGIRTAPRDALLSESITAEIRGRAFSFHRLMDHGGAVGGPLLAAVFLYLMLGRTLLWQQGIAQAGPREMYALRWLFALAALPGLTATIFLWRLVKEKVSSISASPTSASRFTTSGPLPPRFFLFLLAVAVFTLGNSSDLFIIFYAQTKFGLGLGWVISLWILLHIAKIICSMPGGWLADRLGRRAAIMGGWFVYLIVYTAIPMTTHLKALCGLLLLYGLYYGLTEGAERALVADFTPPQGRGRAYGWYHGVVGFATLPASLLFGVFWARLGARNAFFIGAALAASALCLLLVTLRNAYSQGDI</sequence>
<evidence type="ECO:0000313" key="7">
    <source>
        <dbReference type="EMBL" id="VAW40077.1"/>
    </source>
</evidence>
<dbReference type="InterPro" id="IPR011701">
    <property type="entry name" value="MFS"/>
</dbReference>
<feature type="transmembrane region" description="Helical" evidence="5">
    <location>
        <begin position="365"/>
        <end position="388"/>
    </location>
</feature>